<evidence type="ECO:0000313" key="2">
    <source>
        <dbReference type="EMBL" id="KAF6344820.1"/>
    </source>
</evidence>
<dbReference type="CDD" id="cd09851">
    <property type="entry name" value="HTLV-1-like_HR1-HR2"/>
    <property type="match status" value="1"/>
</dbReference>
<protein>
    <submittedName>
        <fullName evidence="2">Uncharacterized protein</fullName>
    </submittedName>
</protein>
<proteinExistence type="predicted"/>
<evidence type="ECO:0000313" key="3">
    <source>
        <dbReference type="Proteomes" id="UP000585614"/>
    </source>
</evidence>
<gene>
    <name evidence="2" type="ORF">mRhiFer1_010199</name>
</gene>
<dbReference type="SUPFAM" id="SSF58069">
    <property type="entry name" value="Virus ectodomain"/>
    <property type="match status" value="1"/>
</dbReference>
<dbReference type="AlphaFoldDB" id="A0A7J7X685"/>
<comment type="caution">
    <text evidence="2">The sequence shown here is derived from an EMBL/GenBank/DDBJ whole genome shotgun (WGS) entry which is preliminary data.</text>
</comment>
<dbReference type="Gene3D" id="1.10.287.210">
    <property type="match status" value="1"/>
</dbReference>
<reference evidence="2 3" key="1">
    <citation type="journal article" date="2020" name="Nature">
        <title>Six reference-quality genomes reveal evolution of bat adaptations.</title>
        <authorList>
            <person name="Jebb D."/>
            <person name="Huang Z."/>
            <person name="Pippel M."/>
            <person name="Hughes G.M."/>
            <person name="Lavrichenko K."/>
            <person name="Devanna P."/>
            <person name="Winkler S."/>
            <person name="Jermiin L.S."/>
            <person name="Skirmuntt E.C."/>
            <person name="Katzourakis A."/>
            <person name="Burkitt-Gray L."/>
            <person name="Ray D.A."/>
            <person name="Sullivan K.A.M."/>
            <person name="Roscito J.G."/>
            <person name="Kirilenko B.M."/>
            <person name="Davalos L.M."/>
            <person name="Corthals A.P."/>
            <person name="Power M.L."/>
            <person name="Jones G."/>
            <person name="Ransome R.D."/>
            <person name="Dechmann D.K.N."/>
            <person name="Locatelli A.G."/>
            <person name="Puechmaille S.J."/>
            <person name="Fedrigo O."/>
            <person name="Jarvis E.D."/>
            <person name="Hiller M."/>
            <person name="Vernes S.C."/>
            <person name="Myers E.W."/>
            <person name="Teeling E.C."/>
        </authorList>
    </citation>
    <scope>NUCLEOTIDE SEQUENCE [LARGE SCALE GENOMIC DNA]</scope>
    <source>
        <strain evidence="2">MRhiFer1</strain>
        <tissue evidence="2">Lung</tissue>
    </source>
</reference>
<dbReference type="PANTHER" id="PTHR10424">
    <property type="entry name" value="VIRAL ENVELOPE PROTEIN"/>
    <property type="match status" value="1"/>
</dbReference>
<dbReference type="InterPro" id="IPR018154">
    <property type="entry name" value="TLV/ENV_coat_polyprotein"/>
</dbReference>
<sequence>MLYSQAEFTELQPHYEKISTPVQKRAAFLSLNLGVSLASSFVAAGLGAGALGHSVHSAQDLETRLQVAIEASSASIASLQRQPTSVVQVALQNRRALDLLTAEKGGTCLFLREECCSYINESGLVKENLQTLNKLQEELGRRRGSTSPPSDSWQSPLTTWNCLHEMSRVTVNQLLLHPHSRCPRVLPSLTRPSTPLRPVVSRKQ</sequence>
<dbReference type="Proteomes" id="UP000585614">
    <property type="component" value="Unassembled WGS sequence"/>
</dbReference>
<dbReference type="EMBL" id="JACAGC010000009">
    <property type="protein sequence ID" value="KAF6344820.1"/>
    <property type="molecule type" value="Genomic_DNA"/>
</dbReference>
<name>A0A7J7X685_RHIFE</name>
<keyword evidence="1" id="KW-1015">Disulfide bond</keyword>
<accession>A0A7J7X685</accession>
<dbReference type="PANTHER" id="PTHR10424:SF73">
    <property type="entry name" value="ENDOGENOUS RETROVIRUS GROUP FC1 ENV POLYPROTEIN-RELATED"/>
    <property type="match status" value="1"/>
</dbReference>
<dbReference type="Pfam" id="PF00429">
    <property type="entry name" value="TLV_coat"/>
    <property type="match status" value="1"/>
</dbReference>
<organism evidence="2 3">
    <name type="scientific">Rhinolophus ferrumequinum</name>
    <name type="common">Greater horseshoe bat</name>
    <dbReference type="NCBI Taxonomy" id="59479"/>
    <lineage>
        <taxon>Eukaryota</taxon>
        <taxon>Metazoa</taxon>
        <taxon>Chordata</taxon>
        <taxon>Craniata</taxon>
        <taxon>Vertebrata</taxon>
        <taxon>Euteleostomi</taxon>
        <taxon>Mammalia</taxon>
        <taxon>Eutheria</taxon>
        <taxon>Laurasiatheria</taxon>
        <taxon>Chiroptera</taxon>
        <taxon>Yinpterochiroptera</taxon>
        <taxon>Rhinolophoidea</taxon>
        <taxon>Rhinolophidae</taxon>
        <taxon>Rhinolophinae</taxon>
        <taxon>Rhinolophus</taxon>
    </lineage>
</organism>
<evidence type="ECO:0000256" key="1">
    <source>
        <dbReference type="ARBA" id="ARBA00023157"/>
    </source>
</evidence>